<name>A0A1H0K515_9ACTN</name>
<dbReference type="STRING" id="1090615.SAMN04515671_1165"/>
<evidence type="ECO:0000256" key="2">
    <source>
        <dbReference type="ARBA" id="ARBA00023186"/>
    </source>
</evidence>
<dbReference type="RefSeq" id="WP_231988378.1">
    <property type="nucleotide sequence ID" value="NZ_LT629710.1"/>
</dbReference>
<sequence>MPDGPAELMLMLLSDARLPTGAHTQSAGLEPAINAGLPPADVPAYIRARLTTVTAVEAGAAVVARHRALGADPTPGLRGVDRAWRARTISPALRETSVLLGRGYQRLVARLWPRHRAVIALGAVERPGRAVVLGVAAACAGLNPAQLARLIGYDEAQTIAAAALKIAPLDPLEATAWVIGAQPVIERMAAGVAGLTEPDQIPAFGAPLIEQWAEIHSTTTQRLFRA</sequence>
<evidence type="ECO:0000313" key="4">
    <source>
        <dbReference type="Proteomes" id="UP000198741"/>
    </source>
</evidence>
<dbReference type="PANTHER" id="PTHR33620">
    <property type="entry name" value="UREASE ACCESSORY PROTEIN F"/>
    <property type="match status" value="1"/>
</dbReference>
<proteinExistence type="predicted"/>
<evidence type="ECO:0000313" key="3">
    <source>
        <dbReference type="EMBL" id="SDO50957.1"/>
    </source>
</evidence>
<keyword evidence="2" id="KW-0143">Chaperone</keyword>
<keyword evidence="1" id="KW-0996">Nickel insertion</keyword>
<keyword evidence="4" id="KW-1185">Reference proteome</keyword>
<dbReference type="Pfam" id="PF01730">
    <property type="entry name" value="UreF"/>
    <property type="match status" value="1"/>
</dbReference>
<dbReference type="Gene3D" id="1.10.4190.10">
    <property type="entry name" value="Urease accessory protein UreF"/>
    <property type="match status" value="1"/>
</dbReference>
<dbReference type="PANTHER" id="PTHR33620:SF1">
    <property type="entry name" value="UREASE ACCESSORY PROTEIN F"/>
    <property type="match status" value="1"/>
</dbReference>
<gene>
    <name evidence="3" type="ORF">SAMN04515671_1165</name>
</gene>
<dbReference type="EMBL" id="LT629710">
    <property type="protein sequence ID" value="SDO50957.1"/>
    <property type="molecule type" value="Genomic_DNA"/>
</dbReference>
<dbReference type="InterPro" id="IPR038277">
    <property type="entry name" value="UreF_sf"/>
</dbReference>
<evidence type="ECO:0000256" key="1">
    <source>
        <dbReference type="ARBA" id="ARBA00022988"/>
    </source>
</evidence>
<dbReference type="Proteomes" id="UP000198741">
    <property type="component" value="Chromosome I"/>
</dbReference>
<organism evidence="3 4">
    <name type="scientific">Nakamurella panacisegetis</name>
    <dbReference type="NCBI Taxonomy" id="1090615"/>
    <lineage>
        <taxon>Bacteria</taxon>
        <taxon>Bacillati</taxon>
        <taxon>Actinomycetota</taxon>
        <taxon>Actinomycetes</taxon>
        <taxon>Nakamurellales</taxon>
        <taxon>Nakamurellaceae</taxon>
        <taxon>Nakamurella</taxon>
    </lineage>
</organism>
<dbReference type="AlphaFoldDB" id="A0A1H0K515"/>
<dbReference type="GO" id="GO:0016151">
    <property type="term" value="F:nickel cation binding"/>
    <property type="evidence" value="ECO:0007669"/>
    <property type="project" value="InterPro"/>
</dbReference>
<protein>
    <submittedName>
        <fullName evidence="3">Urease accessory protein</fullName>
    </submittedName>
</protein>
<reference evidence="3 4" key="1">
    <citation type="submission" date="2016-10" db="EMBL/GenBank/DDBJ databases">
        <authorList>
            <person name="de Groot N.N."/>
        </authorList>
    </citation>
    <scope>NUCLEOTIDE SEQUENCE [LARGE SCALE GENOMIC DNA]</scope>
    <source>
        <strain evidence="4">P4-7,KCTC 19426,CECT 7604</strain>
    </source>
</reference>
<accession>A0A1H0K515</accession>
<dbReference type="InterPro" id="IPR002639">
    <property type="entry name" value="UreF"/>
</dbReference>